<reference evidence="4 5" key="1">
    <citation type="submission" date="2015-08" db="EMBL/GenBank/DDBJ databases">
        <title>Next Generation Sequencing and Analysis of the Genome of Puccinia sorghi L Schw, the Causal Agent of Maize Common Rust.</title>
        <authorList>
            <person name="Rochi L."/>
            <person name="Burguener G."/>
            <person name="Darino M."/>
            <person name="Turjanski A."/>
            <person name="Kreff E."/>
            <person name="Dieguez M.J."/>
            <person name="Sacco F."/>
        </authorList>
    </citation>
    <scope>NUCLEOTIDE SEQUENCE [LARGE SCALE GENOMIC DNA]</scope>
    <source>
        <strain evidence="4 5">RO10H11247</strain>
    </source>
</reference>
<evidence type="ECO:0000259" key="3">
    <source>
        <dbReference type="PROSITE" id="PS51444"/>
    </source>
</evidence>
<keyword evidence="5" id="KW-1185">Reference proteome</keyword>
<gene>
    <name evidence="4" type="ORF">VP01_939g5</name>
</gene>
<keyword evidence="1" id="KW-0175">Coiled coil</keyword>
<dbReference type="Proteomes" id="UP000037035">
    <property type="component" value="Unassembled WGS sequence"/>
</dbReference>
<dbReference type="InterPro" id="IPR015425">
    <property type="entry name" value="FH2_Formin"/>
</dbReference>
<dbReference type="PROSITE" id="PS51444">
    <property type="entry name" value="FH2"/>
    <property type="match status" value="1"/>
</dbReference>
<dbReference type="AlphaFoldDB" id="A0A0L6U794"/>
<evidence type="ECO:0000256" key="2">
    <source>
        <dbReference type="SAM" id="MobiDB-lite"/>
    </source>
</evidence>
<protein>
    <recommendedName>
        <fullName evidence="3">FH2 domain-containing protein</fullName>
    </recommendedName>
</protein>
<evidence type="ECO:0000313" key="5">
    <source>
        <dbReference type="Proteomes" id="UP000037035"/>
    </source>
</evidence>
<dbReference type="InterPro" id="IPR051425">
    <property type="entry name" value="Formin_Homology"/>
</dbReference>
<feature type="coiled-coil region" evidence="1">
    <location>
        <begin position="336"/>
        <end position="363"/>
    </location>
</feature>
<dbReference type="SMART" id="SM00498">
    <property type="entry name" value="FH2"/>
    <property type="match status" value="1"/>
</dbReference>
<dbReference type="VEuPathDB" id="FungiDB:VP01_939g5"/>
<name>A0A0L6U794_9BASI</name>
<dbReference type="STRING" id="27349.A0A0L6U794"/>
<dbReference type="PANTHER" id="PTHR45725">
    <property type="entry name" value="FORMIN HOMOLOGY 2 FAMILY MEMBER"/>
    <property type="match status" value="1"/>
</dbReference>
<evidence type="ECO:0000313" key="4">
    <source>
        <dbReference type="EMBL" id="KNZ44227.1"/>
    </source>
</evidence>
<dbReference type="PANTHER" id="PTHR45725:SF1">
    <property type="entry name" value="DISHEVELLED ASSOCIATED ACTIVATOR OF MORPHOGENESIS, ISOFORM D"/>
    <property type="match status" value="1"/>
</dbReference>
<dbReference type="SUPFAM" id="SSF101447">
    <property type="entry name" value="Formin homology 2 domain (FH2 domain)"/>
    <property type="match status" value="2"/>
</dbReference>
<dbReference type="OrthoDB" id="2496057at2759"/>
<organism evidence="4 5">
    <name type="scientific">Puccinia sorghi</name>
    <dbReference type="NCBI Taxonomy" id="27349"/>
    <lineage>
        <taxon>Eukaryota</taxon>
        <taxon>Fungi</taxon>
        <taxon>Dikarya</taxon>
        <taxon>Basidiomycota</taxon>
        <taxon>Pucciniomycotina</taxon>
        <taxon>Pucciniomycetes</taxon>
        <taxon>Pucciniales</taxon>
        <taxon>Pucciniaceae</taxon>
        <taxon>Puccinia</taxon>
    </lineage>
</organism>
<dbReference type="Pfam" id="PF02181">
    <property type="entry name" value="FH2"/>
    <property type="match status" value="2"/>
</dbReference>
<proteinExistence type="predicted"/>
<comment type="caution">
    <text evidence="4">The sequence shown here is derived from an EMBL/GenBank/DDBJ whole genome shotgun (WGS) entry which is preliminary data.</text>
</comment>
<feature type="region of interest" description="Disordered" evidence="2">
    <location>
        <begin position="423"/>
        <end position="458"/>
    </location>
</feature>
<evidence type="ECO:0000256" key="1">
    <source>
        <dbReference type="SAM" id="Coils"/>
    </source>
</evidence>
<dbReference type="Gene3D" id="1.20.58.2220">
    <property type="entry name" value="Formin, FH2 domain"/>
    <property type="match status" value="2"/>
</dbReference>
<accession>A0A0L6U794</accession>
<dbReference type="InterPro" id="IPR042201">
    <property type="entry name" value="FH2_Formin_sf"/>
</dbReference>
<dbReference type="EMBL" id="LAVV01015048">
    <property type="protein sequence ID" value="KNZ44227.1"/>
    <property type="molecule type" value="Genomic_DNA"/>
</dbReference>
<feature type="domain" description="FH2" evidence="3">
    <location>
        <begin position="30"/>
        <end position="413"/>
    </location>
</feature>
<sequence>MTSVTIDSVTSMNHRTFSMAQTLEQDSNPSFTTRPVKMKAGPFFWNKIHIPHERTAWNPCGISPARIDLKKLCQDFAVEPTGSDSKNREKSDLNNGKITTLLEINRANHIAILLATLKLPNSEIKQAILSLEDDFLSIETLKALRLFSPSPEEIKAMNLFTGDLTQLASSDKFFFSIKDVPRLQSRICSMIYRRRFKSEMEELDPEMKVLKVATQEIHQSKKLKSILLVGNQLNPNKLFISAVLLFLRTFYPFHKYVLDIGNALNSNTYRGKAAAFEISALLKHQSVGVSISIADVTNSVKTLVNGMDQVKEEILQVQSSTSHRQDQFVSKMQMFLQQAEGLIKSTQTQMATLQREMEELVQYFGQESTRLKPEVLFGTLARFKSEFEHAIAELDLDEFQDGDSFIDHPLNEISENNEAIDQEEANKLPSTPVGQGSRYTGGMTSRRRTGVTGTGGGLGSAVGKGRLDLAIRELRTGTKLRRPAHFLQCEVEDSPTPASRIFLTG</sequence>